<dbReference type="InterPro" id="IPR004107">
    <property type="entry name" value="Integrase_SAM-like_N"/>
</dbReference>
<feature type="domain" description="Tyr recombinase" evidence="6">
    <location>
        <begin position="142"/>
        <end position="326"/>
    </location>
</feature>
<dbReference type="GO" id="GO:0003677">
    <property type="term" value="F:DNA binding"/>
    <property type="evidence" value="ECO:0007669"/>
    <property type="project" value="UniProtKB-UniRule"/>
</dbReference>
<dbReference type="InterPro" id="IPR013762">
    <property type="entry name" value="Integrase-like_cat_sf"/>
</dbReference>
<dbReference type="AlphaFoldDB" id="A0A6N1XCV1"/>
<evidence type="ECO:0000313" key="8">
    <source>
        <dbReference type="EMBL" id="QKV55796.1"/>
    </source>
</evidence>
<evidence type="ECO:0000256" key="2">
    <source>
        <dbReference type="ARBA" id="ARBA00022908"/>
    </source>
</evidence>
<evidence type="ECO:0000256" key="4">
    <source>
        <dbReference type="ARBA" id="ARBA00023172"/>
    </source>
</evidence>
<proteinExistence type="predicted"/>
<keyword evidence="4" id="KW-0233">DNA recombination</keyword>
<dbReference type="Pfam" id="PF02899">
    <property type="entry name" value="Phage_int_SAM_1"/>
    <property type="match status" value="1"/>
</dbReference>
<dbReference type="KEGG" id="aant:HUK68_22975"/>
<dbReference type="InterPro" id="IPR010998">
    <property type="entry name" value="Integrase_recombinase_N"/>
</dbReference>
<keyword evidence="1" id="KW-0159">Chromosome partition</keyword>
<dbReference type="InterPro" id="IPR050090">
    <property type="entry name" value="Tyrosine_recombinase_XerCD"/>
</dbReference>
<dbReference type="GO" id="GO:0007059">
    <property type="term" value="P:chromosome segregation"/>
    <property type="evidence" value="ECO:0007669"/>
    <property type="project" value="UniProtKB-KW"/>
</dbReference>
<evidence type="ECO:0000259" key="7">
    <source>
        <dbReference type="PROSITE" id="PS51900"/>
    </source>
</evidence>
<dbReference type="PROSITE" id="PS51900">
    <property type="entry name" value="CB"/>
    <property type="match status" value="1"/>
</dbReference>
<keyword evidence="2" id="KW-0229">DNA integration</keyword>
<dbReference type="InterPro" id="IPR044068">
    <property type="entry name" value="CB"/>
</dbReference>
<dbReference type="Gene3D" id="1.10.150.130">
    <property type="match status" value="1"/>
</dbReference>
<dbReference type="CDD" id="cd00397">
    <property type="entry name" value="DNA_BRE_C"/>
    <property type="match status" value="1"/>
</dbReference>
<protein>
    <submittedName>
        <fullName evidence="8">Site-specific integrase</fullName>
    </submittedName>
</protein>
<dbReference type="Gene3D" id="1.10.443.10">
    <property type="entry name" value="Intergrase catalytic core"/>
    <property type="match status" value="1"/>
</dbReference>
<evidence type="ECO:0000256" key="1">
    <source>
        <dbReference type="ARBA" id="ARBA00022829"/>
    </source>
</evidence>
<evidence type="ECO:0000256" key="5">
    <source>
        <dbReference type="PROSITE-ProRule" id="PRU01248"/>
    </source>
</evidence>
<dbReference type="InterPro" id="IPR002104">
    <property type="entry name" value="Integrase_catalytic"/>
</dbReference>
<dbReference type="GO" id="GO:0006310">
    <property type="term" value="P:DNA recombination"/>
    <property type="evidence" value="ECO:0007669"/>
    <property type="project" value="UniProtKB-KW"/>
</dbReference>
<dbReference type="InterPro" id="IPR011010">
    <property type="entry name" value="DNA_brk_join_enz"/>
</dbReference>
<dbReference type="EMBL" id="CP054842">
    <property type="protein sequence ID" value="QKV55796.1"/>
    <property type="molecule type" value="Genomic_DNA"/>
</dbReference>
<organism evidence="8 9">
    <name type="scientific">Comamonas antarctica</name>
    <dbReference type="NCBI Taxonomy" id="2743470"/>
    <lineage>
        <taxon>Bacteria</taxon>
        <taxon>Pseudomonadati</taxon>
        <taxon>Pseudomonadota</taxon>
        <taxon>Betaproteobacteria</taxon>
        <taxon>Burkholderiales</taxon>
        <taxon>Comamonadaceae</taxon>
        <taxon>Comamonas</taxon>
    </lineage>
</organism>
<evidence type="ECO:0000259" key="6">
    <source>
        <dbReference type="PROSITE" id="PS51898"/>
    </source>
</evidence>
<dbReference type="PANTHER" id="PTHR30349:SF81">
    <property type="entry name" value="TYROSINE RECOMBINASE XERC"/>
    <property type="match status" value="1"/>
</dbReference>
<dbReference type="GO" id="GO:0015074">
    <property type="term" value="P:DNA integration"/>
    <property type="evidence" value="ECO:0007669"/>
    <property type="project" value="UniProtKB-KW"/>
</dbReference>
<gene>
    <name evidence="8" type="ORF">HUK68_22975</name>
</gene>
<feature type="domain" description="Core-binding (CB)" evidence="7">
    <location>
        <begin position="19"/>
        <end position="108"/>
    </location>
</feature>
<accession>A0A6N1XCV1</accession>
<dbReference type="PROSITE" id="PS51898">
    <property type="entry name" value="TYR_RECOMBINASE"/>
    <property type="match status" value="1"/>
</dbReference>
<reference evidence="8 9" key="1">
    <citation type="submission" date="2020-06" db="EMBL/GenBank/DDBJ databases">
        <title>Acidovorax antarctica sp. nov., isolated from Corinth ice sheet soil, Antarctic Fields Peninsula.</title>
        <authorList>
            <person name="Xu Q."/>
            <person name="Peng F."/>
        </authorList>
    </citation>
    <scope>NUCLEOTIDE SEQUENCE [LARGE SCALE GENOMIC DNA]</scope>
    <source>
        <strain evidence="8 9">16-35-5</strain>
        <plasmid evidence="8 9">unnamed2</plasmid>
    </source>
</reference>
<dbReference type="Proteomes" id="UP000509579">
    <property type="component" value="Plasmid unnamed2"/>
</dbReference>
<keyword evidence="8" id="KW-0614">Plasmid</keyword>
<evidence type="ECO:0000256" key="3">
    <source>
        <dbReference type="ARBA" id="ARBA00023125"/>
    </source>
</evidence>
<sequence>MSTEPWRALANLCSDARAYAWVSLQVDLLRAPNTVAAYARGLDHYLGFCRRMEVSVISVGSAQIAAYVRELAGRSCGVEVPSSTASALANASIRHRLTVVRLFYDYLVEEGVRTTNPVARGRRGPASGGFGVGQRGLIPIQRRLPWIPDDSDWQALLCTACSEPIRNRLMLALAYDCALRREELCSLATGDIDPARRLLRIRAETTKTQQERIVPYSVVSAELYVAYLAERRRLGSPRGPLFLSESSRNRATPLTKWTWSKVVHRLALHAGVPALTTHSFRHLCLTDLARAGWDIQEIARFAGHRCIQSTLLYIHLSARDLSDRFTRSMAAVHEARLDQLRGGSA</sequence>
<keyword evidence="9" id="KW-1185">Reference proteome</keyword>
<dbReference type="PANTHER" id="PTHR30349">
    <property type="entry name" value="PHAGE INTEGRASE-RELATED"/>
    <property type="match status" value="1"/>
</dbReference>
<dbReference type="SUPFAM" id="SSF56349">
    <property type="entry name" value="DNA breaking-rejoining enzymes"/>
    <property type="match status" value="1"/>
</dbReference>
<name>A0A6N1XCV1_9BURK</name>
<dbReference type="Pfam" id="PF00589">
    <property type="entry name" value="Phage_integrase"/>
    <property type="match status" value="1"/>
</dbReference>
<evidence type="ECO:0000313" key="9">
    <source>
        <dbReference type="Proteomes" id="UP000509579"/>
    </source>
</evidence>
<geneLocation type="plasmid" evidence="8 9">
    <name>unnamed2</name>
</geneLocation>
<dbReference type="RefSeq" id="WP_175506575.1">
    <property type="nucleotide sequence ID" value="NZ_CP054842.1"/>
</dbReference>
<keyword evidence="3 5" id="KW-0238">DNA-binding</keyword>